<accession>A0ABR5AZH8</accession>
<dbReference type="RefSeq" id="WP_041112996.1">
    <property type="nucleotide sequence ID" value="NZ_JARTHD010000056.1"/>
</dbReference>
<evidence type="ECO:0000313" key="2">
    <source>
        <dbReference type="Proteomes" id="UP000031982"/>
    </source>
</evidence>
<proteinExistence type="predicted"/>
<name>A0ABR5AZH8_BACBA</name>
<organism evidence="1 2">
    <name type="scientific">Bacillus badius</name>
    <dbReference type="NCBI Taxonomy" id="1455"/>
    <lineage>
        <taxon>Bacteria</taxon>
        <taxon>Bacillati</taxon>
        <taxon>Bacillota</taxon>
        <taxon>Bacilli</taxon>
        <taxon>Bacillales</taxon>
        <taxon>Bacillaceae</taxon>
        <taxon>Pseudobacillus</taxon>
    </lineage>
</organism>
<gene>
    <name evidence="1" type="ORF">SD77_0003</name>
</gene>
<dbReference type="EMBL" id="JXLP01000001">
    <property type="protein sequence ID" value="KIL80155.1"/>
    <property type="molecule type" value="Genomic_DNA"/>
</dbReference>
<sequence length="200" mass="22970">MNKKIEMGNVTAVIARSAEHKETLIAGEDFFYVDTASLHKIFTNHDGYWAIIKRSPNYVVARRDNKRREIRLSRLLTDVVDDRTLVVAFANECFYDLRMKNLLVGSIGDRDWIQEQRKMVLPELEDLPKEIKNDLVERNGSSEPQGPITANVLKINRTVKFEVEIGNGIKLQYCPSTIDEEEQAVEAMRFLADKFTVVLP</sequence>
<evidence type="ECO:0008006" key="3">
    <source>
        <dbReference type="Google" id="ProtNLM"/>
    </source>
</evidence>
<protein>
    <recommendedName>
        <fullName evidence="3">Phage protein</fullName>
    </recommendedName>
</protein>
<keyword evidence="2" id="KW-1185">Reference proteome</keyword>
<reference evidence="1 2" key="1">
    <citation type="submission" date="2015-01" db="EMBL/GenBank/DDBJ databases">
        <title>Genome Assembly of Bacillus badius MTCC 1458.</title>
        <authorList>
            <person name="Verma A."/>
            <person name="Khatri I."/>
            <person name="Mual P."/>
            <person name="Subramanian S."/>
            <person name="Krishnamurthi S."/>
        </authorList>
    </citation>
    <scope>NUCLEOTIDE SEQUENCE [LARGE SCALE GENOMIC DNA]</scope>
    <source>
        <strain evidence="1 2">MTCC 1458</strain>
    </source>
</reference>
<dbReference type="Proteomes" id="UP000031982">
    <property type="component" value="Unassembled WGS sequence"/>
</dbReference>
<comment type="caution">
    <text evidence="1">The sequence shown here is derived from an EMBL/GenBank/DDBJ whole genome shotgun (WGS) entry which is preliminary data.</text>
</comment>
<evidence type="ECO:0000313" key="1">
    <source>
        <dbReference type="EMBL" id="KIL80155.1"/>
    </source>
</evidence>